<dbReference type="AlphaFoldDB" id="A0A5E8AC20"/>
<evidence type="ECO:0000313" key="1">
    <source>
        <dbReference type="EMBL" id="VVT28932.1"/>
    </source>
</evidence>
<dbReference type="EMBL" id="CABVLI010000047">
    <property type="protein sequence ID" value="VVT28932.1"/>
    <property type="molecule type" value="Genomic_DNA"/>
</dbReference>
<name>A0A5E8AC20_9SPHN</name>
<sequence>MPLIQGVLSKGRASFSAQSVILTKVRIQSHEGHPRLLWILTFVRMTEAQGCTHVPQA</sequence>
<evidence type="ECO:0000313" key="2">
    <source>
        <dbReference type="Proteomes" id="UP000326857"/>
    </source>
</evidence>
<organism evidence="1 2">
    <name type="scientific">Sphingomonas aurantiaca</name>
    <dbReference type="NCBI Taxonomy" id="185949"/>
    <lineage>
        <taxon>Bacteria</taxon>
        <taxon>Pseudomonadati</taxon>
        <taxon>Pseudomonadota</taxon>
        <taxon>Alphaproteobacteria</taxon>
        <taxon>Sphingomonadales</taxon>
        <taxon>Sphingomonadaceae</taxon>
        <taxon>Sphingomonas</taxon>
    </lineage>
</organism>
<accession>A0A5E8AC20</accession>
<reference evidence="1 2" key="1">
    <citation type="submission" date="2019-09" db="EMBL/GenBank/DDBJ databases">
        <authorList>
            <person name="Dittami M. S."/>
        </authorList>
    </citation>
    <scope>NUCLEOTIDE SEQUENCE [LARGE SCALE GENOMIC DNA]</scope>
    <source>
        <strain evidence="1">SPHINGO391</strain>
    </source>
</reference>
<dbReference type="Proteomes" id="UP000326857">
    <property type="component" value="Unassembled WGS sequence"/>
</dbReference>
<gene>
    <name evidence="1" type="ORF">SPHINGO391_510022</name>
</gene>
<proteinExistence type="predicted"/>
<protein>
    <submittedName>
        <fullName evidence="1">Uncharacterized protein</fullName>
    </submittedName>
</protein>